<accession>A0A7V8VAZ7</accession>
<dbReference type="InterPro" id="IPR024163">
    <property type="entry name" value="Aerotolerance_reg_N"/>
</dbReference>
<feature type="domain" description="Aerotolerance regulator N-terminal" evidence="3">
    <location>
        <begin position="2"/>
        <end position="73"/>
    </location>
</feature>
<protein>
    <submittedName>
        <fullName evidence="4">BatA domain-containing protein</fullName>
    </submittedName>
</protein>
<evidence type="ECO:0000313" key="5">
    <source>
        <dbReference type="Proteomes" id="UP000542342"/>
    </source>
</evidence>
<gene>
    <name evidence="4" type="ORF">H0921_00880</name>
</gene>
<keyword evidence="5" id="KW-1185">Reference proteome</keyword>
<dbReference type="EMBL" id="JACEFB010000001">
    <property type="protein sequence ID" value="MBA2224711.1"/>
    <property type="molecule type" value="Genomic_DNA"/>
</dbReference>
<name>A0A7V8VAZ7_9BACT</name>
<keyword evidence="2" id="KW-1133">Transmembrane helix</keyword>
<keyword evidence="2" id="KW-0812">Transmembrane</keyword>
<evidence type="ECO:0000313" key="4">
    <source>
        <dbReference type="EMBL" id="MBA2224711.1"/>
    </source>
</evidence>
<keyword evidence="2" id="KW-0472">Membrane</keyword>
<dbReference type="InterPro" id="IPR029062">
    <property type="entry name" value="Class_I_gatase-like"/>
</dbReference>
<dbReference type="NCBIfam" id="TIGR02226">
    <property type="entry name" value="two_anch"/>
    <property type="match status" value="1"/>
</dbReference>
<dbReference type="InterPro" id="IPR011933">
    <property type="entry name" value="Double_TM_dom"/>
</dbReference>
<dbReference type="AlphaFoldDB" id="A0A7V8VAZ7"/>
<reference evidence="4 5" key="1">
    <citation type="submission" date="2020-07" db="EMBL/GenBank/DDBJ databases">
        <title>Thermogemmata thermophila gen. nov., sp. nov., a novel moderate thermophilic planctomycete from a Kamchatka hot spring.</title>
        <authorList>
            <person name="Elcheninov A.G."/>
            <person name="Podosokorskaya O.A."/>
            <person name="Kovaleva O.L."/>
            <person name="Novikov A."/>
            <person name="Bonch-Osmolovskaya E.A."/>
            <person name="Toshchakov S.V."/>
            <person name="Kublanov I.V."/>
        </authorList>
    </citation>
    <scope>NUCLEOTIDE SEQUENCE [LARGE SCALE GENOMIC DNA]</scope>
    <source>
        <strain evidence="4 5">2918</strain>
    </source>
</reference>
<dbReference type="Gene3D" id="3.40.50.410">
    <property type="entry name" value="von Willebrand factor, type A domain"/>
    <property type="match status" value="1"/>
</dbReference>
<dbReference type="SUPFAM" id="SSF52317">
    <property type="entry name" value="Class I glutamine amidotransferase-like"/>
    <property type="match status" value="1"/>
</dbReference>
<comment type="caution">
    <text evidence="4">The sequence shown here is derived from an EMBL/GenBank/DDBJ whole genome shotgun (WGS) entry which is preliminary data.</text>
</comment>
<organism evidence="4 5">
    <name type="scientific">Thermogemmata fonticola</name>
    <dbReference type="NCBI Taxonomy" id="2755323"/>
    <lineage>
        <taxon>Bacteria</taxon>
        <taxon>Pseudomonadati</taxon>
        <taxon>Planctomycetota</taxon>
        <taxon>Planctomycetia</taxon>
        <taxon>Gemmatales</taxon>
        <taxon>Gemmataceae</taxon>
        <taxon>Thermogemmata</taxon>
    </lineage>
</organism>
<proteinExistence type="predicted"/>
<dbReference type="PANTHER" id="PTHR37464:SF1">
    <property type="entry name" value="BLL2463 PROTEIN"/>
    <property type="match status" value="1"/>
</dbReference>
<dbReference type="SUPFAM" id="SSF53300">
    <property type="entry name" value="vWA-like"/>
    <property type="match status" value="1"/>
</dbReference>
<feature type="transmembrane region" description="Helical" evidence="2">
    <location>
        <begin position="6"/>
        <end position="22"/>
    </location>
</feature>
<dbReference type="PANTHER" id="PTHR37464">
    <property type="entry name" value="BLL2463 PROTEIN"/>
    <property type="match status" value="1"/>
</dbReference>
<feature type="transmembrane region" description="Helical" evidence="2">
    <location>
        <begin position="753"/>
        <end position="772"/>
    </location>
</feature>
<dbReference type="CDD" id="cd00198">
    <property type="entry name" value="vWFA"/>
    <property type="match status" value="1"/>
</dbReference>
<feature type="region of interest" description="Disordered" evidence="1">
    <location>
        <begin position="473"/>
        <end position="497"/>
    </location>
</feature>
<dbReference type="Proteomes" id="UP000542342">
    <property type="component" value="Unassembled WGS sequence"/>
</dbReference>
<dbReference type="Gene3D" id="3.40.50.880">
    <property type="match status" value="1"/>
</dbReference>
<evidence type="ECO:0000256" key="1">
    <source>
        <dbReference type="SAM" id="MobiDB-lite"/>
    </source>
</evidence>
<dbReference type="Pfam" id="PF07584">
    <property type="entry name" value="BatA"/>
    <property type="match status" value="1"/>
</dbReference>
<dbReference type="InterPro" id="IPR036465">
    <property type="entry name" value="vWFA_dom_sf"/>
</dbReference>
<evidence type="ECO:0000256" key="2">
    <source>
        <dbReference type="SAM" id="Phobius"/>
    </source>
</evidence>
<evidence type="ECO:0000259" key="3">
    <source>
        <dbReference type="Pfam" id="PF07584"/>
    </source>
</evidence>
<sequence>MNAILLTGAALVGLPILVHLLLRQEPKRLRFPAYHFLTQKLRTNQRKLRLRHLLLLLLRMGLIALFCLALYQPVLYSERIHFFGEQPVAAVLILDTSPSMGLLHEDKTRLEEARRRALEFLDELPARSAVAILTTDDPHGRWTDISEARSLVQGLDQPVASSGSVSAALASAYQLLAKVEPPEGDDPNAWSRLIVLYTDCTTGSWDPERTEDLARLRDSLPDPKPVHTVIDVGVPQPINFALTSAQMKPQIIAANQPAIITLTVTAAGPAGEEAPEIVVSAELDQGQQVQKKTLRVPYGQSRPLRIEFQNLAPGLHNATFRIENTDRLIADNSRYLTFQVGADRNILTISDRPEDALFWQAAHAAKGEFDCLVVTPEQVRRNADGRVLVEYPDPGNPKAQVQEELSRFDLITLLNVRHPGLSSRGGTLWDKLRPYVQAGGKLLIIPGPELEAEEYNSAVDLMPAQIGKVIDTRQLDPSPPPQAAPGWPEPRDGTSGVTWRLDDRTLQHPLLKDLQLWRQKGNVTEVVNPRRTWKYYSVTPAPEAAVIVRYNDHADPNQQRPAVLERGIADPKEEGKIKGRVLLLTTRLDVPSSEHPPWNDYWETEGSKWYVVFPYWLARYLAGDIADANFNYTCGDVVILPLPKTAIPRGSKAILQGPGVVGSDQLLELGEQQTELRLGPPRVSQPGHYTVSLESLGWREAFSLNLPPQESLLERLSPQLYEPLTGPNSVVTLDKNRTLREMIERTFGGPIELFPWLLLVLFAVYATEAILANRFYASRRR</sequence>
<feature type="transmembrane region" description="Helical" evidence="2">
    <location>
        <begin position="50"/>
        <end position="71"/>
    </location>
</feature>
<dbReference type="RefSeq" id="WP_194536140.1">
    <property type="nucleotide sequence ID" value="NZ_JACEFB010000001.1"/>
</dbReference>